<organism evidence="2 3">
    <name type="scientific">Phytoactinopolyspora alkaliphila</name>
    <dbReference type="NCBI Taxonomy" id="1783498"/>
    <lineage>
        <taxon>Bacteria</taxon>
        <taxon>Bacillati</taxon>
        <taxon>Actinomycetota</taxon>
        <taxon>Actinomycetes</taxon>
        <taxon>Jiangellales</taxon>
        <taxon>Jiangellaceae</taxon>
        <taxon>Phytoactinopolyspora</taxon>
    </lineage>
</organism>
<proteinExistence type="predicted"/>
<protein>
    <submittedName>
        <fullName evidence="2">Uncharacterized protein</fullName>
    </submittedName>
</protein>
<name>A0A6N9YTG9_9ACTN</name>
<dbReference type="AlphaFoldDB" id="A0A6N9YTG9"/>
<gene>
    <name evidence="2" type="ORF">G1H11_23415</name>
</gene>
<keyword evidence="3" id="KW-1185">Reference proteome</keyword>
<dbReference type="Proteomes" id="UP000469185">
    <property type="component" value="Unassembled WGS sequence"/>
</dbReference>
<feature type="region of interest" description="Disordered" evidence="1">
    <location>
        <begin position="276"/>
        <end position="298"/>
    </location>
</feature>
<dbReference type="EMBL" id="JAAGOB010000018">
    <property type="protein sequence ID" value="NED98254.1"/>
    <property type="molecule type" value="Genomic_DNA"/>
</dbReference>
<evidence type="ECO:0000256" key="1">
    <source>
        <dbReference type="SAM" id="MobiDB-lite"/>
    </source>
</evidence>
<evidence type="ECO:0000313" key="3">
    <source>
        <dbReference type="Proteomes" id="UP000469185"/>
    </source>
</evidence>
<sequence>MSVRRRTRRWIIVVSAAAMGATGAVYALSERATVEGLRYWSDIGFLDDYADELTIVMGRARAHGPDPQRFPRMVDGPGPGIETLHASESSEHGGTVVVLRLRRERTVREFLPSGVPELYEISACYQWVFGRGDERPQRLSECPDVPVIELDPPPVTATLPNGVDDALYEALEPLAGRADEADAGITKTAVAEAVRSAYAQAEREALDIPGVDPDTVLTSDDVLAGDDWVTSVDGAIGVAIGKDKSCVMARVVPGEVRVVRPPRISLEPGEVGCSAAWAAREPEDSLVPGTPRPEDGAP</sequence>
<comment type="caution">
    <text evidence="2">The sequence shown here is derived from an EMBL/GenBank/DDBJ whole genome shotgun (WGS) entry which is preliminary data.</text>
</comment>
<reference evidence="2 3" key="1">
    <citation type="submission" date="2020-02" db="EMBL/GenBank/DDBJ databases">
        <authorList>
            <person name="Li X.-J."/>
            <person name="Feng X.-M."/>
        </authorList>
    </citation>
    <scope>NUCLEOTIDE SEQUENCE [LARGE SCALE GENOMIC DNA]</scope>
    <source>
        <strain evidence="2 3">CGMCC 4.7225</strain>
    </source>
</reference>
<evidence type="ECO:0000313" key="2">
    <source>
        <dbReference type="EMBL" id="NED98254.1"/>
    </source>
</evidence>
<accession>A0A6N9YTG9</accession>
<dbReference type="RefSeq" id="WP_163821045.1">
    <property type="nucleotide sequence ID" value="NZ_JAAGOB010000018.1"/>
</dbReference>